<proteinExistence type="predicted"/>
<reference evidence="2 3" key="1">
    <citation type="submission" date="2016-03" db="EMBL/GenBank/DDBJ databases">
        <title>Whole genome sequencing of Grifola frondosa 9006-11.</title>
        <authorList>
            <person name="Min B."/>
            <person name="Park H."/>
            <person name="Kim J.-G."/>
            <person name="Cho H."/>
            <person name="Oh Y.-L."/>
            <person name="Kong W.-S."/>
            <person name="Choi I.-G."/>
        </authorList>
    </citation>
    <scope>NUCLEOTIDE SEQUENCE [LARGE SCALE GENOMIC DNA]</scope>
    <source>
        <strain evidence="2 3">9006-11</strain>
    </source>
</reference>
<comment type="caution">
    <text evidence="2">The sequence shown here is derived from an EMBL/GenBank/DDBJ whole genome shotgun (WGS) entry which is preliminary data.</text>
</comment>
<organism evidence="2 3">
    <name type="scientific">Grifola frondosa</name>
    <name type="common">Maitake</name>
    <name type="synonym">Polyporus frondosus</name>
    <dbReference type="NCBI Taxonomy" id="5627"/>
    <lineage>
        <taxon>Eukaryota</taxon>
        <taxon>Fungi</taxon>
        <taxon>Dikarya</taxon>
        <taxon>Basidiomycota</taxon>
        <taxon>Agaricomycotina</taxon>
        <taxon>Agaricomycetes</taxon>
        <taxon>Polyporales</taxon>
        <taxon>Grifolaceae</taxon>
        <taxon>Grifola</taxon>
    </lineage>
</organism>
<feature type="compositionally biased region" description="Basic residues" evidence="1">
    <location>
        <begin position="394"/>
        <end position="404"/>
    </location>
</feature>
<name>A0A1C7MBU9_GRIFR</name>
<protein>
    <submittedName>
        <fullName evidence="2">Uncharacterized protein</fullName>
    </submittedName>
</protein>
<dbReference type="OrthoDB" id="2804607at2759"/>
<keyword evidence="3" id="KW-1185">Reference proteome</keyword>
<dbReference type="AlphaFoldDB" id="A0A1C7MBU9"/>
<feature type="region of interest" description="Disordered" evidence="1">
    <location>
        <begin position="369"/>
        <end position="428"/>
    </location>
</feature>
<gene>
    <name evidence="2" type="ORF">A0H81_05657</name>
</gene>
<evidence type="ECO:0000313" key="2">
    <source>
        <dbReference type="EMBL" id="OBZ74411.1"/>
    </source>
</evidence>
<dbReference type="Proteomes" id="UP000092993">
    <property type="component" value="Unassembled WGS sequence"/>
</dbReference>
<dbReference type="STRING" id="5627.A0A1C7MBU9"/>
<dbReference type="EMBL" id="LUGG01000005">
    <property type="protein sequence ID" value="OBZ74411.1"/>
    <property type="molecule type" value="Genomic_DNA"/>
</dbReference>
<sequence length="428" mass="46605">MSLADRGRILGGKSGILEAAKQQPRVEKLKASDCRCLAQWSDEWWISSPNMSFVPQVPVHLPDQVFGMGADAMYGAFELFKWPQIYDERYPHGMAAPGNPDLFRNLHIVSFPMEDDVGVLPVFTDADAAWWHFTNHDFEVCADIPGAQVGYLRPAAIERLRAAVTEVGEQVSDCTERNLFPSADDSPARGESWMIACDSSCGRPNGCNQRCPAVTAGGTRVAHLHRHFGPSLGLPNFHDEEHVLPLRGVFTGRLTVAETLFRCSVPVWWVRPAYTLTTATVITRIRAVIPPSVHFNLKQEMKHGKHSQQAPTWLQSSTFDGLSESIGKQLSRISLSGRPMLHKVAPVWEASADAMVSGGDGMDKSLVAVPQGHSVGPDAHGSCDMANAPLGTNKKSRKKRRKTKSAPGGHGTSAAVDSPLALHTPSLP</sequence>
<accession>A0A1C7MBU9</accession>
<evidence type="ECO:0000313" key="3">
    <source>
        <dbReference type="Proteomes" id="UP000092993"/>
    </source>
</evidence>
<evidence type="ECO:0000256" key="1">
    <source>
        <dbReference type="SAM" id="MobiDB-lite"/>
    </source>
</evidence>